<proteinExistence type="predicted"/>
<keyword evidence="3" id="KW-1185">Reference proteome</keyword>
<accession>A0A5J5CL74</accession>
<sequence>MEVDAGDVVLEGGGTNVVGGARGEMTDLYCGLHRPREYAALFAWHPLETCCHPGVQVLVPALSSRNKEAAVLWEREKPVGSPAQRCVLLHTPHQAWITQDRPAHQAKKPSSTGKSGFPRTQSLSTELGLLVLNLLTDKCLWYCWASQLQLCPVKSFPRGGSSFSICTARWTIAPRTAYSTRFTLGFMLSKVSTLPLLRTPFAACWDIREGEAEDRSARALSFSSGGSPLAGVKYTWLEGSSSKEGGSGGGGAGYLLSLAAARWRFRSASVWCDFSLVILSAPSPSVDPDPDAGLSWYEALRSMRPPPVHSSPGTEEDRETEVPPLPRLDMIFLSAASSSSKRDAAPPPAT</sequence>
<gene>
    <name evidence="2" type="ORF">FQN60_013809</name>
</gene>
<name>A0A5J5CL74_9PERO</name>
<evidence type="ECO:0000313" key="2">
    <source>
        <dbReference type="EMBL" id="KAA8580851.1"/>
    </source>
</evidence>
<protein>
    <submittedName>
        <fullName evidence="2">Uncharacterized protein</fullName>
    </submittedName>
</protein>
<reference evidence="2 3" key="1">
    <citation type="submission" date="2019-08" db="EMBL/GenBank/DDBJ databases">
        <title>A chromosome-level genome assembly, high-density linkage maps, and genome scans reveal the genomic architecture of hybrid incompatibilities underlying speciation via character displacement in darters (Percidae: Etheostominae).</title>
        <authorList>
            <person name="Moran R.L."/>
            <person name="Catchen J.M."/>
            <person name="Fuller R.C."/>
        </authorList>
    </citation>
    <scope>NUCLEOTIDE SEQUENCE [LARGE SCALE GENOMIC DNA]</scope>
    <source>
        <strain evidence="2">EspeVRDwgs_2016</strain>
        <tissue evidence="2">Muscle</tissue>
    </source>
</reference>
<feature type="compositionally biased region" description="Polar residues" evidence="1">
    <location>
        <begin position="108"/>
        <end position="119"/>
    </location>
</feature>
<dbReference type="EMBL" id="VOFY01000022">
    <property type="protein sequence ID" value="KAA8580851.1"/>
    <property type="molecule type" value="Genomic_DNA"/>
</dbReference>
<dbReference type="AlphaFoldDB" id="A0A5J5CL74"/>
<feature type="region of interest" description="Disordered" evidence="1">
    <location>
        <begin position="303"/>
        <end position="325"/>
    </location>
</feature>
<evidence type="ECO:0000313" key="3">
    <source>
        <dbReference type="Proteomes" id="UP000327493"/>
    </source>
</evidence>
<dbReference type="Proteomes" id="UP000327493">
    <property type="component" value="Chromosome 22"/>
</dbReference>
<feature type="region of interest" description="Disordered" evidence="1">
    <location>
        <begin position="99"/>
        <end position="119"/>
    </location>
</feature>
<organism evidence="2 3">
    <name type="scientific">Etheostoma spectabile</name>
    <name type="common">orangethroat darter</name>
    <dbReference type="NCBI Taxonomy" id="54343"/>
    <lineage>
        <taxon>Eukaryota</taxon>
        <taxon>Metazoa</taxon>
        <taxon>Chordata</taxon>
        <taxon>Craniata</taxon>
        <taxon>Vertebrata</taxon>
        <taxon>Euteleostomi</taxon>
        <taxon>Actinopterygii</taxon>
        <taxon>Neopterygii</taxon>
        <taxon>Teleostei</taxon>
        <taxon>Neoteleostei</taxon>
        <taxon>Acanthomorphata</taxon>
        <taxon>Eupercaria</taxon>
        <taxon>Perciformes</taxon>
        <taxon>Percoidei</taxon>
        <taxon>Percidae</taxon>
        <taxon>Etheostomatinae</taxon>
        <taxon>Etheostoma</taxon>
    </lineage>
</organism>
<comment type="caution">
    <text evidence="2">The sequence shown here is derived from an EMBL/GenBank/DDBJ whole genome shotgun (WGS) entry which is preliminary data.</text>
</comment>
<evidence type="ECO:0000256" key="1">
    <source>
        <dbReference type="SAM" id="MobiDB-lite"/>
    </source>
</evidence>